<evidence type="ECO:0000313" key="2">
    <source>
        <dbReference type="EMBL" id="EJK59916.1"/>
    </source>
</evidence>
<dbReference type="Proteomes" id="UP000266841">
    <property type="component" value="Unassembled WGS sequence"/>
</dbReference>
<evidence type="ECO:0000256" key="1">
    <source>
        <dbReference type="SAM" id="MobiDB-lite"/>
    </source>
</evidence>
<gene>
    <name evidence="2" type="ORF">THAOC_19808</name>
</gene>
<feature type="region of interest" description="Disordered" evidence="1">
    <location>
        <begin position="1"/>
        <end position="79"/>
    </location>
</feature>
<feature type="compositionally biased region" description="Low complexity" evidence="1">
    <location>
        <begin position="1"/>
        <end position="16"/>
    </location>
</feature>
<dbReference type="AlphaFoldDB" id="K0SG35"/>
<protein>
    <submittedName>
        <fullName evidence="2">Uncharacterized protein</fullName>
    </submittedName>
</protein>
<reference evidence="2 3" key="1">
    <citation type="journal article" date="2012" name="Genome Biol.">
        <title>Genome and low-iron response of an oceanic diatom adapted to chronic iron limitation.</title>
        <authorList>
            <person name="Lommer M."/>
            <person name="Specht M."/>
            <person name="Roy A.S."/>
            <person name="Kraemer L."/>
            <person name="Andreson R."/>
            <person name="Gutowska M.A."/>
            <person name="Wolf J."/>
            <person name="Bergner S.V."/>
            <person name="Schilhabel M.B."/>
            <person name="Klostermeier U.C."/>
            <person name="Beiko R.G."/>
            <person name="Rosenstiel P."/>
            <person name="Hippler M."/>
            <person name="Laroche J."/>
        </authorList>
    </citation>
    <scope>NUCLEOTIDE SEQUENCE [LARGE SCALE GENOMIC DNA]</scope>
    <source>
        <strain evidence="2 3">CCMP1005</strain>
    </source>
</reference>
<proteinExistence type="predicted"/>
<keyword evidence="3" id="KW-1185">Reference proteome</keyword>
<feature type="non-terminal residue" evidence="2">
    <location>
        <position position="79"/>
    </location>
</feature>
<dbReference type="EMBL" id="AGNL01022013">
    <property type="protein sequence ID" value="EJK59916.1"/>
    <property type="molecule type" value="Genomic_DNA"/>
</dbReference>
<evidence type="ECO:0000313" key="3">
    <source>
        <dbReference type="Proteomes" id="UP000266841"/>
    </source>
</evidence>
<comment type="caution">
    <text evidence="2">The sequence shown here is derived from an EMBL/GenBank/DDBJ whole genome shotgun (WGS) entry which is preliminary data.</text>
</comment>
<name>K0SG35_THAOC</name>
<organism evidence="2 3">
    <name type="scientific">Thalassiosira oceanica</name>
    <name type="common">Marine diatom</name>
    <dbReference type="NCBI Taxonomy" id="159749"/>
    <lineage>
        <taxon>Eukaryota</taxon>
        <taxon>Sar</taxon>
        <taxon>Stramenopiles</taxon>
        <taxon>Ochrophyta</taxon>
        <taxon>Bacillariophyta</taxon>
        <taxon>Coscinodiscophyceae</taxon>
        <taxon>Thalassiosirophycidae</taxon>
        <taxon>Thalassiosirales</taxon>
        <taxon>Thalassiosiraceae</taxon>
        <taxon>Thalassiosira</taxon>
    </lineage>
</organism>
<accession>K0SG35</accession>
<sequence>MRPSHRVGPTPRRLGPGVPPGRGRGRRIPREEGVAPPRGIPGHVRAGQVRDKDRRPVRAGARRGLREPGGGEAVRARRR</sequence>